<dbReference type="PANTHER" id="PTHR36169:SF1">
    <property type="entry name" value="ACETATE KINASE EUTQ"/>
    <property type="match status" value="1"/>
</dbReference>
<dbReference type="Proteomes" id="UP000199398">
    <property type="component" value="Unassembled WGS sequence"/>
</dbReference>
<evidence type="ECO:0000313" key="4">
    <source>
        <dbReference type="Proteomes" id="UP000199398"/>
    </source>
</evidence>
<organism evidence="3 4">
    <name type="scientific">Saccharopolyspora antimicrobica</name>
    <dbReference type="NCBI Taxonomy" id="455193"/>
    <lineage>
        <taxon>Bacteria</taxon>
        <taxon>Bacillati</taxon>
        <taxon>Actinomycetota</taxon>
        <taxon>Actinomycetes</taxon>
        <taxon>Pseudonocardiales</taxon>
        <taxon>Pseudonocardiaceae</taxon>
        <taxon>Saccharopolyspora</taxon>
    </lineage>
</organism>
<keyword evidence="5" id="KW-1185">Reference proteome</keyword>
<protein>
    <submittedName>
        <fullName evidence="2">Uncharacterized protein DUF861</fullName>
    </submittedName>
</protein>
<dbReference type="PANTHER" id="PTHR36169">
    <property type="entry name" value="ETHANOLAMINE UTILIZATION PROTEIN EUTQ"/>
    <property type="match status" value="1"/>
</dbReference>
<dbReference type="AlphaFoldDB" id="A0A1I4U186"/>
<name>A0A1I4U186_9PSEU</name>
<dbReference type="STRING" id="455193.SAMN05421805_1011669"/>
<dbReference type="Pfam" id="PF05899">
    <property type="entry name" value="Cupin_3"/>
    <property type="match status" value="1"/>
</dbReference>
<dbReference type="Gene3D" id="2.60.120.10">
    <property type="entry name" value="Jelly Rolls"/>
    <property type="match status" value="1"/>
</dbReference>
<dbReference type="RefSeq" id="WP_093146971.1">
    <property type="nucleotide sequence ID" value="NZ_FOUP01000001.1"/>
</dbReference>
<dbReference type="EMBL" id="RBXX01000002">
    <property type="protein sequence ID" value="RKT88630.1"/>
    <property type="molecule type" value="Genomic_DNA"/>
</dbReference>
<dbReference type="InterPro" id="IPR011051">
    <property type="entry name" value="RmlC_Cupin_sf"/>
</dbReference>
<dbReference type="OrthoDB" id="5180322at2"/>
<dbReference type="Proteomes" id="UP000270697">
    <property type="component" value="Unassembled WGS sequence"/>
</dbReference>
<reference evidence="3 4" key="1">
    <citation type="submission" date="2016-10" db="EMBL/GenBank/DDBJ databases">
        <authorList>
            <person name="de Groot N.N."/>
        </authorList>
    </citation>
    <scope>NUCLEOTIDE SEQUENCE [LARGE SCALE GENOMIC DNA]</scope>
    <source>
        <strain evidence="3 4">CPCC 201259</strain>
    </source>
</reference>
<feature type="domain" description="(S)-ureidoglycine aminohydrolase cupin" evidence="1">
    <location>
        <begin position="54"/>
        <end position="106"/>
    </location>
</feature>
<dbReference type="InterPro" id="IPR008579">
    <property type="entry name" value="UGlyAH_Cupin_dom"/>
</dbReference>
<proteinExistence type="predicted"/>
<dbReference type="InterPro" id="IPR014710">
    <property type="entry name" value="RmlC-like_jellyroll"/>
</dbReference>
<evidence type="ECO:0000313" key="5">
    <source>
        <dbReference type="Proteomes" id="UP000270697"/>
    </source>
</evidence>
<reference evidence="2 5" key="2">
    <citation type="submission" date="2018-10" db="EMBL/GenBank/DDBJ databases">
        <title>Sequencing the genomes of 1000 actinobacteria strains.</title>
        <authorList>
            <person name="Klenk H.-P."/>
        </authorList>
    </citation>
    <scope>NUCLEOTIDE SEQUENCE [LARGE SCALE GENOMIC DNA]</scope>
    <source>
        <strain evidence="2 5">DSM 45119</strain>
    </source>
</reference>
<gene>
    <name evidence="2" type="ORF">ATL45_7068</name>
    <name evidence="3" type="ORF">SAMN05421805_1011669</name>
</gene>
<evidence type="ECO:0000313" key="2">
    <source>
        <dbReference type="EMBL" id="RKT88630.1"/>
    </source>
</evidence>
<dbReference type="EMBL" id="FOUP01000001">
    <property type="protein sequence ID" value="SFM82675.1"/>
    <property type="molecule type" value="Genomic_DNA"/>
</dbReference>
<dbReference type="InterPro" id="IPR010424">
    <property type="entry name" value="EutQ"/>
</dbReference>
<accession>A0A1I4U186</accession>
<evidence type="ECO:0000259" key="1">
    <source>
        <dbReference type="Pfam" id="PF05899"/>
    </source>
</evidence>
<evidence type="ECO:0000313" key="3">
    <source>
        <dbReference type="EMBL" id="SFM82675.1"/>
    </source>
</evidence>
<sequence length="127" mass="13674">MRTQVVKIEDARRRADWDPVGDGRFAGSDLIDATAQPDARMTVGFGSIAAGESLRASFPYDEVMVVIKGVVTIQDENGEIFTATTGNVVYMPAGSTNTCTFDDDVEIAYIANPPAVYAEHATQQLGR</sequence>
<dbReference type="SUPFAM" id="SSF51182">
    <property type="entry name" value="RmlC-like cupins"/>
    <property type="match status" value="1"/>
</dbReference>